<evidence type="ECO:0008006" key="6">
    <source>
        <dbReference type="Google" id="ProtNLM"/>
    </source>
</evidence>
<feature type="signal peptide" evidence="3">
    <location>
        <begin position="1"/>
        <end position="19"/>
    </location>
</feature>
<accession>A0ABP3H2J5</accession>
<sequence>MSKRLILLSVTALSLGLTACQEPVEETQAPVESVEEIQETTNPVDEAAESDAREETTEESSQEDYTKQLDHARAQYETDQLAEAAGTLSTLLQQDLSAYPDIQTEAEALKAEIEQKQAEAARQVAGASTESSIYSEERQSSLMAEQFETETGQAIDEVSDEELGLWLEEKNQETETTGDLSKEETEDLAFDLFLENQALTGESYFYFVNQEEEDWVQIEVREAVEQDGVEWSNLIGIYRVNVVSEEIQKLDSISGVYESVK</sequence>
<keyword evidence="1" id="KW-0175">Coiled coil</keyword>
<dbReference type="Proteomes" id="UP001501166">
    <property type="component" value="Unassembled WGS sequence"/>
</dbReference>
<organism evidence="4 5">
    <name type="scientific">Alkalibacterium iburiense</name>
    <dbReference type="NCBI Taxonomy" id="290589"/>
    <lineage>
        <taxon>Bacteria</taxon>
        <taxon>Bacillati</taxon>
        <taxon>Bacillota</taxon>
        <taxon>Bacilli</taxon>
        <taxon>Lactobacillales</taxon>
        <taxon>Carnobacteriaceae</taxon>
        <taxon>Alkalibacterium</taxon>
    </lineage>
</organism>
<dbReference type="PROSITE" id="PS51257">
    <property type="entry name" value="PROKAR_LIPOPROTEIN"/>
    <property type="match status" value="1"/>
</dbReference>
<evidence type="ECO:0000313" key="5">
    <source>
        <dbReference type="Proteomes" id="UP001501166"/>
    </source>
</evidence>
<evidence type="ECO:0000313" key="4">
    <source>
        <dbReference type="EMBL" id="GAA0359125.1"/>
    </source>
</evidence>
<evidence type="ECO:0000256" key="1">
    <source>
        <dbReference type="SAM" id="Coils"/>
    </source>
</evidence>
<protein>
    <recommendedName>
        <fullName evidence="6">Lipoprotein</fullName>
    </recommendedName>
</protein>
<keyword evidence="5" id="KW-1185">Reference proteome</keyword>
<feature type="region of interest" description="Disordered" evidence="2">
    <location>
        <begin position="26"/>
        <end position="68"/>
    </location>
</feature>
<evidence type="ECO:0000256" key="2">
    <source>
        <dbReference type="SAM" id="MobiDB-lite"/>
    </source>
</evidence>
<name>A0ABP3H2J5_9LACT</name>
<reference evidence="5" key="1">
    <citation type="journal article" date="2019" name="Int. J. Syst. Evol. Microbiol.">
        <title>The Global Catalogue of Microorganisms (GCM) 10K type strain sequencing project: providing services to taxonomists for standard genome sequencing and annotation.</title>
        <authorList>
            <consortium name="The Broad Institute Genomics Platform"/>
            <consortium name="The Broad Institute Genome Sequencing Center for Infectious Disease"/>
            <person name="Wu L."/>
            <person name="Ma J."/>
        </authorList>
    </citation>
    <scope>NUCLEOTIDE SEQUENCE [LARGE SCALE GENOMIC DNA]</scope>
    <source>
        <strain evidence="5">JCM 12662</strain>
    </source>
</reference>
<gene>
    <name evidence="4" type="ORF">GCM10008932_09710</name>
</gene>
<evidence type="ECO:0000256" key="3">
    <source>
        <dbReference type="SAM" id="SignalP"/>
    </source>
</evidence>
<comment type="caution">
    <text evidence="4">The sequence shown here is derived from an EMBL/GenBank/DDBJ whole genome shotgun (WGS) entry which is preliminary data.</text>
</comment>
<dbReference type="RefSeq" id="WP_343754486.1">
    <property type="nucleotide sequence ID" value="NZ_BAAACW010000059.1"/>
</dbReference>
<feature type="coiled-coil region" evidence="1">
    <location>
        <begin position="99"/>
        <end position="126"/>
    </location>
</feature>
<feature type="chain" id="PRO_5046573398" description="Lipoprotein" evidence="3">
    <location>
        <begin position="20"/>
        <end position="261"/>
    </location>
</feature>
<dbReference type="EMBL" id="BAAACW010000059">
    <property type="protein sequence ID" value="GAA0359125.1"/>
    <property type="molecule type" value="Genomic_DNA"/>
</dbReference>
<keyword evidence="3" id="KW-0732">Signal</keyword>
<proteinExistence type="predicted"/>